<evidence type="ECO:0000256" key="7">
    <source>
        <dbReference type="RuleBase" id="RU366020"/>
    </source>
</evidence>
<dbReference type="AlphaFoldDB" id="A0A7J7NHZ0"/>
<accession>A0A7J7NHZ0</accession>
<gene>
    <name evidence="9" type="ORF">GIB67_005466</name>
</gene>
<dbReference type="GO" id="GO:0004722">
    <property type="term" value="F:protein serine/threonine phosphatase activity"/>
    <property type="evidence" value="ECO:0007669"/>
    <property type="project" value="UniProtKB-EC"/>
</dbReference>
<sequence>MKSLVSRLNPSSLSGFQTFASKPFIQPKFPLKMVICSSSIVLSDPFVVDNLSLKNGCFSKSINGARTVSCRKVSMSLRNQERFNSNLAYGYFLFEATRKNCNFNPFSWTGFKGFHSSSVTCKSVGGHPDVSVHGSAHEEQIGSSADPPPQKVLGSRTLKLHSGSCYLPHPAKEETGGEDAHFICIDEQAIGVADGVGGWADMGINAGLYAQELMSKSVTAILDEPKGYIDPARVLEKAHSGTKAKGSSTACIIALADQGLHAINLGDSGFIVIRDGCTVFQSPVQQHGFNFPHQLENGTNGDLPSSGQVFNVPVAPGDVIVTGTDGLFDNLFSNEITAVVVHAIKAGLEPQVVAQSIASIARKRAEDTHHDTPFSSAAQNAGFQYHGGKLDDITVVVSYISSSCSE</sequence>
<proteinExistence type="inferred from homology"/>
<comment type="catalytic activity">
    <reaction evidence="7">
        <text>O-phospho-L-seryl-[protein] + H2O = L-seryl-[protein] + phosphate</text>
        <dbReference type="Rhea" id="RHEA:20629"/>
        <dbReference type="Rhea" id="RHEA-COMP:9863"/>
        <dbReference type="Rhea" id="RHEA-COMP:11604"/>
        <dbReference type="ChEBI" id="CHEBI:15377"/>
        <dbReference type="ChEBI" id="CHEBI:29999"/>
        <dbReference type="ChEBI" id="CHEBI:43474"/>
        <dbReference type="ChEBI" id="CHEBI:83421"/>
        <dbReference type="EC" id="3.1.3.16"/>
    </reaction>
</comment>
<comment type="caution">
    <text evidence="9">The sequence shown here is derived from an EMBL/GenBank/DDBJ whole genome shotgun (WGS) entry which is preliminary data.</text>
</comment>
<dbReference type="SUPFAM" id="SSF81606">
    <property type="entry name" value="PP2C-like"/>
    <property type="match status" value="1"/>
</dbReference>
<dbReference type="EMBL" id="JACGCM010000786">
    <property type="protein sequence ID" value="KAF6166604.1"/>
    <property type="molecule type" value="Genomic_DNA"/>
</dbReference>
<evidence type="ECO:0000256" key="3">
    <source>
        <dbReference type="ARBA" id="ARBA00022723"/>
    </source>
</evidence>
<keyword evidence="7" id="KW-0904">Protein phosphatase</keyword>
<keyword evidence="4 7" id="KW-0378">Hydrolase</keyword>
<protein>
    <recommendedName>
        <fullName evidence="7">Protein phosphatase</fullName>
        <ecNumber evidence="7">3.1.3.16</ecNumber>
    </recommendedName>
</protein>
<dbReference type="EC" id="3.1.3.16" evidence="7"/>
<dbReference type="Gene3D" id="3.60.40.10">
    <property type="entry name" value="PPM-type phosphatase domain"/>
    <property type="match status" value="2"/>
</dbReference>
<name>A0A7J7NHZ0_9MAGN</name>
<comment type="similarity">
    <text evidence="7">Belongs to the PP2C family.</text>
</comment>
<evidence type="ECO:0000256" key="5">
    <source>
        <dbReference type="ARBA" id="ARBA00022842"/>
    </source>
</evidence>
<comment type="cofactor">
    <cofactor evidence="2 7">
        <name>Mg(2+)</name>
        <dbReference type="ChEBI" id="CHEBI:18420"/>
    </cofactor>
</comment>
<comment type="catalytic activity">
    <reaction evidence="7">
        <text>O-phospho-L-threonyl-[protein] + H2O = L-threonyl-[protein] + phosphate</text>
        <dbReference type="Rhea" id="RHEA:47004"/>
        <dbReference type="Rhea" id="RHEA-COMP:11060"/>
        <dbReference type="Rhea" id="RHEA-COMP:11605"/>
        <dbReference type="ChEBI" id="CHEBI:15377"/>
        <dbReference type="ChEBI" id="CHEBI:30013"/>
        <dbReference type="ChEBI" id="CHEBI:43474"/>
        <dbReference type="ChEBI" id="CHEBI:61977"/>
        <dbReference type="EC" id="3.1.3.16"/>
    </reaction>
</comment>
<evidence type="ECO:0000256" key="2">
    <source>
        <dbReference type="ARBA" id="ARBA00001946"/>
    </source>
</evidence>
<keyword evidence="5 7" id="KW-0460">Magnesium</keyword>
<evidence type="ECO:0000256" key="1">
    <source>
        <dbReference type="ARBA" id="ARBA00001936"/>
    </source>
</evidence>
<evidence type="ECO:0000256" key="6">
    <source>
        <dbReference type="ARBA" id="ARBA00023211"/>
    </source>
</evidence>
<evidence type="ECO:0000256" key="4">
    <source>
        <dbReference type="ARBA" id="ARBA00022801"/>
    </source>
</evidence>
<dbReference type="OrthoDB" id="60843at2759"/>
<organism evidence="9 10">
    <name type="scientific">Kingdonia uniflora</name>
    <dbReference type="NCBI Taxonomy" id="39325"/>
    <lineage>
        <taxon>Eukaryota</taxon>
        <taxon>Viridiplantae</taxon>
        <taxon>Streptophyta</taxon>
        <taxon>Embryophyta</taxon>
        <taxon>Tracheophyta</taxon>
        <taxon>Spermatophyta</taxon>
        <taxon>Magnoliopsida</taxon>
        <taxon>Ranunculales</taxon>
        <taxon>Circaeasteraceae</taxon>
        <taxon>Kingdonia</taxon>
    </lineage>
</organism>
<dbReference type="PROSITE" id="PS51746">
    <property type="entry name" value="PPM_2"/>
    <property type="match status" value="1"/>
</dbReference>
<dbReference type="Proteomes" id="UP000541444">
    <property type="component" value="Unassembled WGS sequence"/>
</dbReference>
<dbReference type="PANTHER" id="PTHR12320:SF83">
    <property type="entry name" value="PROTEIN PHOSPHATASE 2C 55-RELATED"/>
    <property type="match status" value="1"/>
</dbReference>
<dbReference type="SMART" id="SM00331">
    <property type="entry name" value="PP2C_SIG"/>
    <property type="match status" value="1"/>
</dbReference>
<dbReference type="InterPro" id="IPR039123">
    <property type="entry name" value="PPTC7"/>
</dbReference>
<dbReference type="PANTHER" id="PTHR12320">
    <property type="entry name" value="PROTEIN PHOSPHATASE 2C"/>
    <property type="match status" value="1"/>
</dbReference>
<keyword evidence="6 7" id="KW-0464">Manganese</keyword>
<dbReference type="InterPro" id="IPR001932">
    <property type="entry name" value="PPM-type_phosphatase-like_dom"/>
</dbReference>
<keyword evidence="3 7" id="KW-0479">Metal-binding</keyword>
<keyword evidence="10" id="KW-1185">Reference proteome</keyword>
<evidence type="ECO:0000259" key="8">
    <source>
        <dbReference type="PROSITE" id="PS51746"/>
    </source>
</evidence>
<feature type="domain" description="PPM-type phosphatase" evidence="8">
    <location>
        <begin position="164"/>
        <end position="400"/>
    </location>
</feature>
<dbReference type="InterPro" id="IPR036457">
    <property type="entry name" value="PPM-type-like_dom_sf"/>
</dbReference>
<dbReference type="GO" id="GO:0046872">
    <property type="term" value="F:metal ion binding"/>
    <property type="evidence" value="ECO:0007669"/>
    <property type="project" value="UniProtKB-UniRule"/>
</dbReference>
<evidence type="ECO:0000313" key="10">
    <source>
        <dbReference type="Proteomes" id="UP000541444"/>
    </source>
</evidence>
<reference evidence="9 10" key="1">
    <citation type="journal article" date="2020" name="IScience">
        <title>Genome Sequencing of the Endangered Kingdonia uniflora (Circaeasteraceae, Ranunculales) Reveals Potential Mechanisms of Evolutionary Specialization.</title>
        <authorList>
            <person name="Sun Y."/>
            <person name="Deng T."/>
            <person name="Zhang A."/>
            <person name="Moore M.J."/>
            <person name="Landis J.B."/>
            <person name="Lin N."/>
            <person name="Zhang H."/>
            <person name="Zhang X."/>
            <person name="Huang J."/>
            <person name="Zhang X."/>
            <person name="Sun H."/>
            <person name="Wang H."/>
        </authorList>
    </citation>
    <scope>NUCLEOTIDE SEQUENCE [LARGE SCALE GENOMIC DNA]</scope>
    <source>
        <strain evidence="9">TB1705</strain>
        <tissue evidence="9">Leaf</tissue>
    </source>
</reference>
<evidence type="ECO:0000313" key="9">
    <source>
        <dbReference type="EMBL" id="KAF6166604.1"/>
    </source>
</evidence>
<dbReference type="FunFam" id="3.60.40.10:FF:000138">
    <property type="entry name" value="5-azacytidine resistance protein azr1"/>
    <property type="match status" value="1"/>
</dbReference>
<comment type="cofactor">
    <cofactor evidence="1 7">
        <name>Mn(2+)</name>
        <dbReference type="ChEBI" id="CHEBI:29035"/>
    </cofactor>
</comment>
<dbReference type="SMART" id="SM00332">
    <property type="entry name" value="PP2Cc"/>
    <property type="match status" value="1"/>
</dbReference>